<reference evidence="1" key="1">
    <citation type="submission" date="2025-08" db="UniProtKB">
        <authorList>
            <consortium name="Ensembl"/>
        </authorList>
    </citation>
    <scope>IDENTIFICATION</scope>
</reference>
<evidence type="ECO:0000313" key="2">
    <source>
        <dbReference type="Proteomes" id="UP000694571"/>
    </source>
</evidence>
<evidence type="ECO:0000313" key="1">
    <source>
        <dbReference type="Ensembl" id="ENSSSCP00050018799.1"/>
    </source>
</evidence>
<dbReference type="AlphaFoldDB" id="A0A8D1M7H6"/>
<name>A0A8D1M7H6_PIG</name>
<proteinExistence type="predicted"/>
<dbReference type="Proteomes" id="UP000694571">
    <property type="component" value="Unplaced"/>
</dbReference>
<organism evidence="1 2">
    <name type="scientific">Sus scrofa</name>
    <name type="common">Pig</name>
    <dbReference type="NCBI Taxonomy" id="9823"/>
    <lineage>
        <taxon>Eukaryota</taxon>
        <taxon>Metazoa</taxon>
        <taxon>Chordata</taxon>
        <taxon>Craniata</taxon>
        <taxon>Vertebrata</taxon>
        <taxon>Euteleostomi</taxon>
        <taxon>Mammalia</taxon>
        <taxon>Eutheria</taxon>
        <taxon>Laurasiatheria</taxon>
        <taxon>Artiodactyla</taxon>
        <taxon>Suina</taxon>
        <taxon>Suidae</taxon>
        <taxon>Sus</taxon>
    </lineage>
</organism>
<accession>A0A8D1M7H6</accession>
<sequence>MHIHNTYPRLTHTQILNCTCVQHIYATHVHKHIMHKTYSGIPVYKRHTQSHTQMYILHKYTSTNVYTHLQIYLYNTHTNTCMCTNTYTHIPHTYTNSYMNTHTHIQGQHTYTNIYTFAPVSSTLCCHPTHGEVR</sequence>
<protein>
    <submittedName>
        <fullName evidence="1">Uncharacterized protein</fullName>
    </submittedName>
</protein>
<dbReference type="Ensembl" id="ENSSSCT00050045756.1">
    <property type="protein sequence ID" value="ENSSSCP00050018799.1"/>
    <property type="gene ID" value="ENSSSCG00050034130.1"/>
</dbReference>